<evidence type="ECO:0000313" key="1">
    <source>
        <dbReference type="EMBL" id="KAK9680905.1"/>
    </source>
</evidence>
<accession>A0AAW1HVJ9</accession>
<name>A0AAW1HVJ9_POPJA</name>
<dbReference type="Proteomes" id="UP001458880">
    <property type="component" value="Unassembled WGS sequence"/>
</dbReference>
<gene>
    <name evidence="1" type="ORF">QE152_g38739</name>
</gene>
<protein>
    <submittedName>
        <fullName evidence="1">Uncharacterized protein</fullName>
    </submittedName>
</protein>
<dbReference type="EMBL" id="JASPKY010000859">
    <property type="protein sequence ID" value="KAK9680905.1"/>
    <property type="molecule type" value="Genomic_DNA"/>
</dbReference>
<sequence length="176" mass="20501">MIKRVTVNRDSTVNEVSLAIQGKNITVFAANEKVVAFKKKLKKFWAKSIKKHDIDSFPTLKQFWTEDLEKNTPDELFNEILQHLNDVLHSVIEYFPEDQEIKLNQYEWLRNPFEVTEQATTLSATQYELLIDIRSESTLKTKFIKGPLVDFWCSIQHEHPELAHQAISVLLPFVAT</sequence>
<dbReference type="AlphaFoldDB" id="A0AAW1HVJ9"/>
<keyword evidence="2" id="KW-1185">Reference proteome</keyword>
<reference evidence="1 2" key="1">
    <citation type="journal article" date="2024" name="BMC Genomics">
        <title>De novo assembly and annotation of Popillia japonica's genome with initial clues to its potential as an invasive pest.</title>
        <authorList>
            <person name="Cucini C."/>
            <person name="Boschi S."/>
            <person name="Funari R."/>
            <person name="Cardaioli E."/>
            <person name="Iannotti N."/>
            <person name="Marturano G."/>
            <person name="Paoli F."/>
            <person name="Bruttini M."/>
            <person name="Carapelli A."/>
            <person name="Frati F."/>
            <person name="Nardi F."/>
        </authorList>
    </citation>
    <scope>NUCLEOTIDE SEQUENCE [LARGE SCALE GENOMIC DNA]</scope>
    <source>
        <strain evidence="1">DMR45628</strain>
    </source>
</reference>
<organism evidence="1 2">
    <name type="scientific">Popillia japonica</name>
    <name type="common">Japanese beetle</name>
    <dbReference type="NCBI Taxonomy" id="7064"/>
    <lineage>
        <taxon>Eukaryota</taxon>
        <taxon>Metazoa</taxon>
        <taxon>Ecdysozoa</taxon>
        <taxon>Arthropoda</taxon>
        <taxon>Hexapoda</taxon>
        <taxon>Insecta</taxon>
        <taxon>Pterygota</taxon>
        <taxon>Neoptera</taxon>
        <taxon>Endopterygota</taxon>
        <taxon>Coleoptera</taxon>
        <taxon>Polyphaga</taxon>
        <taxon>Scarabaeiformia</taxon>
        <taxon>Scarabaeidae</taxon>
        <taxon>Rutelinae</taxon>
        <taxon>Popillia</taxon>
    </lineage>
</organism>
<evidence type="ECO:0000313" key="2">
    <source>
        <dbReference type="Proteomes" id="UP001458880"/>
    </source>
</evidence>
<comment type="caution">
    <text evidence="1">The sequence shown here is derived from an EMBL/GenBank/DDBJ whole genome shotgun (WGS) entry which is preliminary data.</text>
</comment>
<dbReference type="PANTHER" id="PTHR45913:SF19">
    <property type="entry name" value="LOW QUALITY PROTEIN: ZINC FINGER BED DOMAIN-CONTAINING PROTEIN 5-LIKE"/>
    <property type="match status" value="1"/>
</dbReference>
<dbReference type="PANTHER" id="PTHR45913">
    <property type="entry name" value="EPM2A-INTERACTING PROTEIN 1"/>
    <property type="match status" value="1"/>
</dbReference>
<proteinExistence type="predicted"/>